<organism evidence="1 2">
    <name type="scientific">Microdochium trichocladiopsis</name>
    <dbReference type="NCBI Taxonomy" id="1682393"/>
    <lineage>
        <taxon>Eukaryota</taxon>
        <taxon>Fungi</taxon>
        <taxon>Dikarya</taxon>
        <taxon>Ascomycota</taxon>
        <taxon>Pezizomycotina</taxon>
        <taxon>Sordariomycetes</taxon>
        <taxon>Xylariomycetidae</taxon>
        <taxon>Xylariales</taxon>
        <taxon>Microdochiaceae</taxon>
        <taxon>Microdochium</taxon>
    </lineage>
</organism>
<accession>A0A9P8XUD9</accession>
<evidence type="ECO:0000313" key="1">
    <source>
        <dbReference type="EMBL" id="KAH7012694.1"/>
    </source>
</evidence>
<name>A0A9P8XUD9_9PEZI</name>
<dbReference type="AlphaFoldDB" id="A0A9P8XUD9"/>
<proteinExistence type="predicted"/>
<sequence>MSQRDARKQVYMADCKLKQLYVDIDSSIDASVGVTVAAQAGYRDSFTYNPGDLSYMIVNVPGIISLGPELLFAIGLDPDVAAGVTVTGSAGAGLKNGRVHFDFLNTAKTSVTPWKPVYNAKLNLSQRALAKADTWIDVTFQLVVKILGGVVDISAGLRARPRFNNEFALTGSQGIGIGQGKTGGDANGVIAAPAQSGDLTCAQGLSIKSDFSFSLVAFVTKMWSKTVYNVQVPIAKECYSWA</sequence>
<gene>
    <name evidence="1" type="ORF">B0I36DRAFT_389618</name>
</gene>
<evidence type="ECO:0000313" key="2">
    <source>
        <dbReference type="Proteomes" id="UP000756346"/>
    </source>
</evidence>
<dbReference type="GeneID" id="70190889"/>
<keyword evidence="2" id="KW-1185">Reference proteome</keyword>
<dbReference type="OrthoDB" id="160645at2759"/>
<dbReference type="RefSeq" id="XP_046004959.1">
    <property type="nucleotide sequence ID" value="XM_046161343.1"/>
</dbReference>
<dbReference type="EMBL" id="JAGTJQ010000014">
    <property type="protein sequence ID" value="KAH7012694.1"/>
    <property type="molecule type" value="Genomic_DNA"/>
</dbReference>
<dbReference type="Proteomes" id="UP000756346">
    <property type="component" value="Unassembled WGS sequence"/>
</dbReference>
<reference evidence="1" key="1">
    <citation type="journal article" date="2021" name="Nat. Commun.">
        <title>Genetic determinants of endophytism in the Arabidopsis root mycobiome.</title>
        <authorList>
            <person name="Mesny F."/>
            <person name="Miyauchi S."/>
            <person name="Thiergart T."/>
            <person name="Pickel B."/>
            <person name="Atanasova L."/>
            <person name="Karlsson M."/>
            <person name="Huettel B."/>
            <person name="Barry K.W."/>
            <person name="Haridas S."/>
            <person name="Chen C."/>
            <person name="Bauer D."/>
            <person name="Andreopoulos W."/>
            <person name="Pangilinan J."/>
            <person name="LaButti K."/>
            <person name="Riley R."/>
            <person name="Lipzen A."/>
            <person name="Clum A."/>
            <person name="Drula E."/>
            <person name="Henrissat B."/>
            <person name="Kohler A."/>
            <person name="Grigoriev I.V."/>
            <person name="Martin F.M."/>
            <person name="Hacquard S."/>
        </authorList>
    </citation>
    <scope>NUCLEOTIDE SEQUENCE</scope>
    <source>
        <strain evidence="1">MPI-CAGE-CH-0230</strain>
    </source>
</reference>
<comment type="caution">
    <text evidence="1">The sequence shown here is derived from an EMBL/GenBank/DDBJ whole genome shotgun (WGS) entry which is preliminary data.</text>
</comment>
<protein>
    <submittedName>
        <fullName evidence="1">Uncharacterized protein</fullName>
    </submittedName>
</protein>